<reference evidence="1" key="1">
    <citation type="journal article" date="2020" name="Nature">
        <title>Giant virus diversity and host interactions through global metagenomics.</title>
        <authorList>
            <person name="Schulz F."/>
            <person name="Roux S."/>
            <person name="Paez-Espino D."/>
            <person name="Jungbluth S."/>
            <person name="Walsh D.A."/>
            <person name="Denef V.J."/>
            <person name="McMahon K.D."/>
            <person name="Konstantinidis K.T."/>
            <person name="Eloe-Fadrosh E.A."/>
            <person name="Kyrpides N.C."/>
            <person name="Woyke T."/>
        </authorList>
    </citation>
    <scope>NUCLEOTIDE SEQUENCE</scope>
    <source>
        <strain evidence="1">GVMAG-M-3300023174-134</strain>
    </source>
</reference>
<name>A0A6C0DBT1_9ZZZZ</name>
<evidence type="ECO:0000313" key="1">
    <source>
        <dbReference type="EMBL" id="QHT13873.1"/>
    </source>
</evidence>
<dbReference type="EMBL" id="MN739577">
    <property type="protein sequence ID" value="QHT13873.1"/>
    <property type="molecule type" value="Genomic_DNA"/>
</dbReference>
<dbReference type="AlphaFoldDB" id="A0A6C0DBT1"/>
<protein>
    <submittedName>
        <fullName evidence="1">Uncharacterized protein</fullName>
    </submittedName>
</protein>
<accession>A0A6C0DBT1</accession>
<sequence length="533" mass="64045">MDSIDQQKQLAQTKIDEIYEKYTDNEYMLTKINSYISQLPSIIENMERLHIERTNRIRELSTEQDNFIQYFLNNNQYFYVSSTELFFYYDGLHYYQIKEDDILYQVLSTISKDRSLMSWKQRTKINIMKRIKENSLLASIPESDTIQFVLDLLCPLLFANRTEAKYFLTILGDNILRKNVNLIHFIYPKSKHFLQTLNNICQSTIGVGLYQTFKHKYYEHDYQDCRLVKINEAVKSELVWNSNITQYLLDIICVACHYSIRYKSSDEYLIDCSNDNELLKSVFFMKDIQPSDLIVQFIGEYLDINNTQEGHQSNMMISWKNMQYLWKQFLESKNLPSIVFMQTLKQLVIEQFKTYYKEEQDSFVGIYSKHLPAIQKFLSFWSETMIFDETETDLEIEEIIILFKKWCQIKGETPSQLNDKQILDLLINYYPNIEIEHDKYISKTRSVLWDKQMEIELAMDKLKELIRYQYNNEFRPTSPGNTMNYSIYDAYSFYCKLNNSQNVSKSYFEKYIFDNFNQYIVDSKFLSCEWYML</sequence>
<proteinExistence type="predicted"/>
<organism evidence="1">
    <name type="scientific">viral metagenome</name>
    <dbReference type="NCBI Taxonomy" id="1070528"/>
    <lineage>
        <taxon>unclassified sequences</taxon>
        <taxon>metagenomes</taxon>
        <taxon>organismal metagenomes</taxon>
    </lineage>
</organism>